<keyword evidence="2" id="KW-0862">Zinc</keyword>
<gene>
    <name evidence="9" type="ORF">EV356DRAFT_566801</name>
</gene>
<dbReference type="AlphaFoldDB" id="A0A6A6HAN9"/>
<evidence type="ECO:0000256" key="2">
    <source>
        <dbReference type="ARBA" id="ARBA00022833"/>
    </source>
</evidence>
<dbReference type="Pfam" id="PF11951">
    <property type="entry name" value="Fungal_trans_2"/>
    <property type="match status" value="1"/>
</dbReference>
<dbReference type="InterPro" id="IPR036864">
    <property type="entry name" value="Zn2-C6_fun-type_DNA-bd_sf"/>
</dbReference>
<dbReference type="InterPro" id="IPR021858">
    <property type="entry name" value="Fun_TF"/>
</dbReference>
<evidence type="ECO:0000256" key="4">
    <source>
        <dbReference type="ARBA" id="ARBA00023125"/>
    </source>
</evidence>
<dbReference type="CDD" id="cd00067">
    <property type="entry name" value="GAL4"/>
    <property type="match status" value="1"/>
</dbReference>
<feature type="region of interest" description="Disordered" evidence="7">
    <location>
        <begin position="515"/>
        <end position="554"/>
    </location>
</feature>
<dbReference type="InterPro" id="IPR052360">
    <property type="entry name" value="Transcr_Regulatory_Proteins"/>
</dbReference>
<keyword evidence="4" id="KW-0238">DNA-binding</keyword>
<sequence length="665" mass="74527">MASLCPEHHLRSWPGISRCGKAVRQKRRIRKVKCDEGRPACRRCVSTGRNCDGYGIWGGGGYAPSYRSDRLQRYNDVPHCPIPVRLVSAKAASAEDKAYLDWFKCRTSLKLPGIFVLTFWKKLVFQASVDEPAVLHAILALSAAHKSEVQDGNRLGGQDSLPNEQEKSMLQHYSKAINYLQHHCVVDDRSLTRISLIACILFFCLELLRGRYRTAQTHLRNGVELLRVLYPRPTMTDDGIILVGPSPAPIDDWVAEVLLSLHLRAALFNPLNHNVFFSLQAFESELPASSFRSLHHAKLRLDRLVNKVLSLKNQYHQQNLSDNVQPPPTLLVRQHRIQVELAFWLNIHNASKANHWIQPSPFDEFVSLLLLNHHAMLTLMVSTSGPHPTPETRFDQPSHTAAFRAIISRSGTLWRLIRTPAARTHATKLFGAPPAPPSHPANPNANTNNDHPGAGRDAVVEMGWIPPLYYTAIKCRVPHLRRRALALLGSSLHREGIWAAGIVGPVARRVMEMEEGEEEGNEGARSGGVRRGKWEDGNEVGAKGALEGGLEEDAEEEDELWCGLDERGLRMMPVVPEGRRMRDVGVTLPDEPGGKVGVRCTRRRNDGVWEVMENEYDVSSGCWRDKVEGSGKSIRCRGGLFFAAFVPCEAFRHRDMPILRVHVQL</sequence>
<dbReference type="OrthoDB" id="3172332at2759"/>
<dbReference type="GO" id="GO:0008270">
    <property type="term" value="F:zinc ion binding"/>
    <property type="evidence" value="ECO:0007669"/>
    <property type="project" value="InterPro"/>
</dbReference>
<evidence type="ECO:0000256" key="1">
    <source>
        <dbReference type="ARBA" id="ARBA00022723"/>
    </source>
</evidence>
<accession>A0A6A6HAN9</accession>
<keyword evidence="5" id="KW-0804">Transcription</keyword>
<name>A0A6A6HAN9_VIRVR</name>
<evidence type="ECO:0000313" key="9">
    <source>
        <dbReference type="EMBL" id="KAF2234868.1"/>
    </source>
</evidence>
<dbReference type="SUPFAM" id="SSF57701">
    <property type="entry name" value="Zn2/Cys6 DNA-binding domain"/>
    <property type="match status" value="1"/>
</dbReference>
<dbReference type="PANTHER" id="PTHR36206:SF16">
    <property type="entry name" value="TRANSCRIPTION FACTOR DOMAIN-CONTAINING PROTEIN-RELATED"/>
    <property type="match status" value="1"/>
</dbReference>
<dbReference type="Proteomes" id="UP000800092">
    <property type="component" value="Unassembled WGS sequence"/>
</dbReference>
<evidence type="ECO:0000256" key="6">
    <source>
        <dbReference type="ARBA" id="ARBA00023242"/>
    </source>
</evidence>
<evidence type="ECO:0000256" key="3">
    <source>
        <dbReference type="ARBA" id="ARBA00023015"/>
    </source>
</evidence>
<dbReference type="GO" id="GO:0003677">
    <property type="term" value="F:DNA binding"/>
    <property type="evidence" value="ECO:0007669"/>
    <property type="project" value="UniProtKB-KW"/>
</dbReference>
<evidence type="ECO:0000256" key="7">
    <source>
        <dbReference type="SAM" id="MobiDB-lite"/>
    </source>
</evidence>
<evidence type="ECO:0000256" key="5">
    <source>
        <dbReference type="ARBA" id="ARBA00023163"/>
    </source>
</evidence>
<keyword evidence="1" id="KW-0479">Metal-binding</keyword>
<keyword evidence="10" id="KW-1185">Reference proteome</keyword>
<proteinExistence type="predicted"/>
<feature type="compositionally biased region" description="Low complexity" evidence="7">
    <location>
        <begin position="441"/>
        <end position="452"/>
    </location>
</feature>
<dbReference type="GO" id="GO:0000981">
    <property type="term" value="F:DNA-binding transcription factor activity, RNA polymerase II-specific"/>
    <property type="evidence" value="ECO:0007669"/>
    <property type="project" value="InterPro"/>
</dbReference>
<feature type="region of interest" description="Disordered" evidence="7">
    <location>
        <begin position="428"/>
        <end position="454"/>
    </location>
</feature>
<dbReference type="PANTHER" id="PTHR36206">
    <property type="entry name" value="ASPERCRYPTIN BIOSYNTHESIS CLUSTER-SPECIFIC TRANSCRIPTION REGULATOR ATNN-RELATED"/>
    <property type="match status" value="1"/>
</dbReference>
<keyword evidence="3" id="KW-0805">Transcription regulation</keyword>
<evidence type="ECO:0000259" key="8">
    <source>
        <dbReference type="Pfam" id="PF00172"/>
    </source>
</evidence>
<organism evidence="9 10">
    <name type="scientific">Viridothelium virens</name>
    <name type="common">Speckled blister lichen</name>
    <name type="synonym">Trypethelium virens</name>
    <dbReference type="NCBI Taxonomy" id="1048519"/>
    <lineage>
        <taxon>Eukaryota</taxon>
        <taxon>Fungi</taxon>
        <taxon>Dikarya</taxon>
        <taxon>Ascomycota</taxon>
        <taxon>Pezizomycotina</taxon>
        <taxon>Dothideomycetes</taxon>
        <taxon>Dothideomycetes incertae sedis</taxon>
        <taxon>Trypetheliales</taxon>
        <taxon>Trypetheliaceae</taxon>
        <taxon>Viridothelium</taxon>
    </lineage>
</organism>
<dbReference type="InterPro" id="IPR001138">
    <property type="entry name" value="Zn2Cys6_DnaBD"/>
</dbReference>
<dbReference type="EMBL" id="ML991795">
    <property type="protein sequence ID" value="KAF2234868.1"/>
    <property type="molecule type" value="Genomic_DNA"/>
</dbReference>
<protein>
    <recommendedName>
        <fullName evidence="8">Zn(2)-C6 fungal-type domain-containing protein</fullName>
    </recommendedName>
</protein>
<dbReference type="Pfam" id="PF00172">
    <property type="entry name" value="Zn_clus"/>
    <property type="match status" value="1"/>
</dbReference>
<evidence type="ECO:0000313" key="10">
    <source>
        <dbReference type="Proteomes" id="UP000800092"/>
    </source>
</evidence>
<feature type="domain" description="Zn(2)-C6 fungal-type" evidence="8">
    <location>
        <begin position="28"/>
        <end position="54"/>
    </location>
</feature>
<keyword evidence="6" id="KW-0539">Nucleus</keyword>
<dbReference type="Gene3D" id="4.10.240.10">
    <property type="entry name" value="Zn(2)-C6 fungal-type DNA-binding domain"/>
    <property type="match status" value="1"/>
</dbReference>
<reference evidence="9" key="1">
    <citation type="journal article" date="2020" name="Stud. Mycol.">
        <title>101 Dothideomycetes genomes: a test case for predicting lifestyles and emergence of pathogens.</title>
        <authorList>
            <person name="Haridas S."/>
            <person name="Albert R."/>
            <person name="Binder M."/>
            <person name="Bloem J."/>
            <person name="Labutti K."/>
            <person name="Salamov A."/>
            <person name="Andreopoulos B."/>
            <person name="Baker S."/>
            <person name="Barry K."/>
            <person name="Bills G."/>
            <person name="Bluhm B."/>
            <person name="Cannon C."/>
            <person name="Castanera R."/>
            <person name="Culley D."/>
            <person name="Daum C."/>
            <person name="Ezra D."/>
            <person name="Gonzalez J."/>
            <person name="Henrissat B."/>
            <person name="Kuo A."/>
            <person name="Liang C."/>
            <person name="Lipzen A."/>
            <person name="Lutzoni F."/>
            <person name="Magnuson J."/>
            <person name="Mondo S."/>
            <person name="Nolan M."/>
            <person name="Ohm R."/>
            <person name="Pangilinan J."/>
            <person name="Park H.-J."/>
            <person name="Ramirez L."/>
            <person name="Alfaro M."/>
            <person name="Sun H."/>
            <person name="Tritt A."/>
            <person name="Yoshinaga Y."/>
            <person name="Zwiers L.-H."/>
            <person name="Turgeon B."/>
            <person name="Goodwin S."/>
            <person name="Spatafora J."/>
            <person name="Crous P."/>
            <person name="Grigoriev I."/>
        </authorList>
    </citation>
    <scope>NUCLEOTIDE SEQUENCE</scope>
    <source>
        <strain evidence="9">Tuck. ex Michener</strain>
    </source>
</reference>